<dbReference type="KEGG" id="nta:107788008"/>
<dbReference type="InterPro" id="IPR045136">
    <property type="entry name" value="Iah1-like"/>
</dbReference>
<dbReference type="OMA" id="FHGWGAT"/>
<accession>A0A1S3ZLF0</accession>
<dbReference type="PANTHER" id="PTHR14209">
    <property type="entry name" value="ISOAMYL ACETATE-HYDROLYZING ESTERASE 1"/>
    <property type="match status" value="1"/>
</dbReference>
<evidence type="ECO:0000313" key="1">
    <source>
        <dbReference type="RefSeq" id="XP_016465129.1"/>
    </source>
</evidence>
<dbReference type="PANTHER" id="PTHR14209:SF30">
    <property type="entry name" value="GDSL ESTERASE_LIPASE CPRD49-LIKE"/>
    <property type="match status" value="1"/>
</dbReference>
<dbReference type="AlphaFoldDB" id="A0A1S3ZLF0"/>
<dbReference type="Gene3D" id="3.40.50.1110">
    <property type="entry name" value="SGNH hydrolase"/>
    <property type="match status" value="1"/>
</dbReference>
<dbReference type="OrthoDB" id="671439at2759"/>
<name>A0A1S3ZLF0_TOBAC</name>
<sequence length="80" mass="8861">MIGPSRPLFVLFGSSIVQLSYDFHGWGATLTSLYSRKADISLRGYAGWNSRMALQVLDEVFPKIYLSKRAASLAYMGLGI</sequence>
<dbReference type="SMR" id="A0A1S3ZLF0"/>
<organism evidence="1">
    <name type="scientific">Nicotiana tabacum</name>
    <name type="common">Common tobacco</name>
    <dbReference type="NCBI Taxonomy" id="4097"/>
    <lineage>
        <taxon>Eukaryota</taxon>
        <taxon>Viridiplantae</taxon>
        <taxon>Streptophyta</taxon>
        <taxon>Embryophyta</taxon>
        <taxon>Tracheophyta</taxon>
        <taxon>Spermatophyta</taxon>
        <taxon>Magnoliopsida</taxon>
        <taxon>eudicotyledons</taxon>
        <taxon>Gunneridae</taxon>
        <taxon>Pentapetalae</taxon>
        <taxon>asterids</taxon>
        <taxon>lamiids</taxon>
        <taxon>Solanales</taxon>
        <taxon>Solanaceae</taxon>
        <taxon>Nicotianoideae</taxon>
        <taxon>Nicotianeae</taxon>
        <taxon>Nicotiana</taxon>
    </lineage>
</organism>
<gene>
    <name evidence="1" type="primary">LOC107788008</name>
</gene>
<dbReference type="STRING" id="4097.A0A1S3ZLF0"/>
<dbReference type="RefSeq" id="XP_016465129.1">
    <property type="nucleotide sequence ID" value="XM_016609643.1"/>
</dbReference>
<reference evidence="1" key="1">
    <citation type="submission" date="2025-08" db="UniProtKB">
        <authorList>
            <consortium name="RefSeq"/>
        </authorList>
    </citation>
    <scope>IDENTIFICATION</scope>
</reference>
<proteinExistence type="predicted"/>
<dbReference type="PaxDb" id="4097-A0A1S3ZLF0"/>
<dbReference type="InterPro" id="IPR036514">
    <property type="entry name" value="SGNH_hydro_sf"/>
</dbReference>
<dbReference type="SUPFAM" id="SSF52266">
    <property type="entry name" value="SGNH hydrolase"/>
    <property type="match status" value="1"/>
</dbReference>
<protein>
    <submittedName>
        <fullName evidence="1">GDSL esterase/lipase At2g38180-like</fullName>
    </submittedName>
</protein>